<comment type="caution">
    <text evidence="3">The sequence shown here is derived from an EMBL/GenBank/DDBJ whole genome shotgun (WGS) entry which is preliminary data.</text>
</comment>
<evidence type="ECO:0000313" key="4">
    <source>
        <dbReference type="Proteomes" id="UP000048984"/>
    </source>
</evidence>
<dbReference type="SMART" id="SM00829">
    <property type="entry name" value="PKS_ER"/>
    <property type="match status" value="1"/>
</dbReference>
<keyword evidence="4" id="KW-1185">Reference proteome</keyword>
<dbReference type="Gene3D" id="3.90.180.10">
    <property type="entry name" value="Medium-chain alcohol dehydrogenases, catalytic domain"/>
    <property type="match status" value="1"/>
</dbReference>
<protein>
    <submittedName>
        <fullName evidence="3">NADPH:quinone oxidoreductase</fullName>
    </submittedName>
</protein>
<keyword evidence="1" id="KW-0560">Oxidoreductase</keyword>
<organism evidence="3 4">
    <name type="scientific">Prosthecodimorpha hirschii</name>
    <dbReference type="NCBI Taxonomy" id="665126"/>
    <lineage>
        <taxon>Bacteria</taxon>
        <taxon>Pseudomonadati</taxon>
        <taxon>Pseudomonadota</taxon>
        <taxon>Alphaproteobacteria</taxon>
        <taxon>Hyphomicrobiales</taxon>
        <taxon>Ancalomicrobiaceae</taxon>
        <taxon>Prosthecodimorpha</taxon>
    </lineage>
</organism>
<gene>
    <name evidence="3" type="ORF">ABB55_22610</name>
</gene>
<accession>A0A0P6WIR1</accession>
<dbReference type="Proteomes" id="UP000048984">
    <property type="component" value="Unassembled WGS sequence"/>
</dbReference>
<dbReference type="PANTHER" id="PTHR11695:SF294">
    <property type="entry name" value="RETICULON-4-INTERACTING PROTEIN 1, MITOCHONDRIAL"/>
    <property type="match status" value="1"/>
</dbReference>
<dbReference type="InterPro" id="IPR050700">
    <property type="entry name" value="YIM1/Zinc_Alcohol_DH_Fams"/>
</dbReference>
<evidence type="ECO:0000313" key="3">
    <source>
        <dbReference type="EMBL" id="KPL54671.1"/>
    </source>
</evidence>
<dbReference type="InterPro" id="IPR020843">
    <property type="entry name" value="ER"/>
</dbReference>
<dbReference type="InterPro" id="IPR002364">
    <property type="entry name" value="Quin_OxRdtase/zeta-crystal_CS"/>
</dbReference>
<name>A0A0P6WIR1_9HYPH</name>
<dbReference type="Pfam" id="PF13602">
    <property type="entry name" value="ADH_zinc_N_2"/>
    <property type="match status" value="1"/>
</dbReference>
<feature type="domain" description="Enoyl reductase (ER)" evidence="2">
    <location>
        <begin position="12"/>
        <end position="330"/>
    </location>
</feature>
<reference evidence="3 4" key="2">
    <citation type="submission" date="2015-10" db="EMBL/GenBank/DDBJ databases">
        <title>Draft Genome Sequence of Prosthecomicrobium hirschii ATCC 27832.</title>
        <authorList>
            <person name="Daniel J."/>
            <person name="Givan S.A."/>
            <person name="Brun Y.V."/>
            <person name="Brown P.J."/>
        </authorList>
    </citation>
    <scope>NUCLEOTIDE SEQUENCE [LARGE SCALE GENOMIC DNA]</scope>
    <source>
        <strain evidence="3 4">16</strain>
    </source>
</reference>
<dbReference type="InterPro" id="IPR036291">
    <property type="entry name" value="NAD(P)-bd_dom_sf"/>
</dbReference>
<dbReference type="STRING" id="665126.ABB55_22610"/>
<dbReference type="Gene3D" id="3.40.50.720">
    <property type="entry name" value="NAD(P)-binding Rossmann-like Domain"/>
    <property type="match status" value="1"/>
</dbReference>
<proteinExistence type="predicted"/>
<dbReference type="RefSeq" id="WP_054360837.1">
    <property type="nucleotide sequence ID" value="NZ_LJYW01000001.1"/>
</dbReference>
<dbReference type="SUPFAM" id="SSF51735">
    <property type="entry name" value="NAD(P)-binding Rossmann-fold domains"/>
    <property type="match status" value="1"/>
</dbReference>
<dbReference type="EMBL" id="LJYW01000001">
    <property type="protein sequence ID" value="KPL54671.1"/>
    <property type="molecule type" value="Genomic_DNA"/>
</dbReference>
<dbReference type="AlphaFoldDB" id="A0A0P6WIR1"/>
<reference evidence="3 4" key="1">
    <citation type="submission" date="2015-09" db="EMBL/GenBank/DDBJ databases">
        <authorList>
            <person name="Jackson K.R."/>
            <person name="Lunt B.L."/>
            <person name="Fisher J.N.B."/>
            <person name="Gardner A.V."/>
            <person name="Bailey M.E."/>
            <person name="Deus L.M."/>
            <person name="Earl A.S."/>
            <person name="Gibby P.D."/>
            <person name="Hartmann K.A."/>
            <person name="Liu J.E."/>
            <person name="Manci A.M."/>
            <person name="Nielsen D.A."/>
            <person name="Solomon M.B."/>
            <person name="Breakwell D.P."/>
            <person name="Burnett S.H."/>
            <person name="Grose J.H."/>
        </authorList>
    </citation>
    <scope>NUCLEOTIDE SEQUENCE [LARGE SCALE GENOMIC DNA]</scope>
    <source>
        <strain evidence="3 4">16</strain>
    </source>
</reference>
<dbReference type="InterPro" id="IPR013154">
    <property type="entry name" value="ADH-like_N"/>
</dbReference>
<evidence type="ECO:0000259" key="2">
    <source>
        <dbReference type="SMART" id="SM00829"/>
    </source>
</evidence>
<dbReference type="PANTHER" id="PTHR11695">
    <property type="entry name" value="ALCOHOL DEHYDROGENASE RELATED"/>
    <property type="match status" value="1"/>
</dbReference>
<dbReference type="GO" id="GO:0016491">
    <property type="term" value="F:oxidoreductase activity"/>
    <property type="evidence" value="ECO:0007669"/>
    <property type="project" value="UniProtKB-KW"/>
</dbReference>
<dbReference type="InterPro" id="IPR011032">
    <property type="entry name" value="GroES-like_sf"/>
</dbReference>
<dbReference type="CDD" id="cd05289">
    <property type="entry name" value="MDR_like_2"/>
    <property type="match status" value="1"/>
</dbReference>
<dbReference type="SUPFAM" id="SSF50129">
    <property type="entry name" value="GroES-like"/>
    <property type="match status" value="1"/>
</dbReference>
<sequence length="336" mass="35862">MKAFILDAYGRGAGLRLADHPDPHPGPRDVLVRIHAAGLNPLDSKIRDGAFKPILPYRPPLILGHDLAGVVEAVGADVSRFRPGDAVFGRPRDGRIGTLAERLAVDEDDLALMPSGLAMTEAAGLPLVGLTAWQALVERADLQPGQKVLIHAGSGGFGSVAIQLARHLGATVATTVGGAHADMARRLGADRVVDYRTQRFETVLSDYDLVVCGQDGDTLSRSLKVLRPGGLLISLAGPPTAAFGKAHGLNWAMQQVLRLLSLGIRRKARARGVRYEFLFMRADGRQLTKIASLIAAHAIRPVTDRIFPFEETNEALAYLDSGRAKGKVVVALQPGP</sequence>
<dbReference type="GO" id="GO:0008270">
    <property type="term" value="F:zinc ion binding"/>
    <property type="evidence" value="ECO:0007669"/>
    <property type="project" value="InterPro"/>
</dbReference>
<evidence type="ECO:0000256" key="1">
    <source>
        <dbReference type="ARBA" id="ARBA00023002"/>
    </source>
</evidence>
<dbReference type="PROSITE" id="PS01162">
    <property type="entry name" value="QOR_ZETA_CRYSTAL"/>
    <property type="match status" value="1"/>
</dbReference>
<dbReference type="Pfam" id="PF08240">
    <property type="entry name" value="ADH_N"/>
    <property type="match status" value="1"/>
</dbReference>